<name>A0ACA9PVR8_9GLOM</name>
<accession>A0ACA9PVR8</accession>
<proteinExistence type="predicted"/>
<organism evidence="1 2">
    <name type="scientific">Cetraspora pellucida</name>
    <dbReference type="NCBI Taxonomy" id="1433469"/>
    <lineage>
        <taxon>Eukaryota</taxon>
        <taxon>Fungi</taxon>
        <taxon>Fungi incertae sedis</taxon>
        <taxon>Mucoromycota</taxon>
        <taxon>Glomeromycotina</taxon>
        <taxon>Glomeromycetes</taxon>
        <taxon>Diversisporales</taxon>
        <taxon>Gigasporaceae</taxon>
        <taxon>Cetraspora</taxon>
    </lineage>
</organism>
<dbReference type="EMBL" id="CAJVPW010028545">
    <property type="protein sequence ID" value="CAG8718643.1"/>
    <property type="molecule type" value="Genomic_DNA"/>
</dbReference>
<comment type="caution">
    <text evidence="1">The sequence shown here is derived from an EMBL/GenBank/DDBJ whole genome shotgun (WGS) entry which is preliminary data.</text>
</comment>
<gene>
    <name evidence="1" type="ORF">SPELUC_LOCUS12285</name>
</gene>
<dbReference type="Proteomes" id="UP000789366">
    <property type="component" value="Unassembled WGS sequence"/>
</dbReference>
<reference evidence="1" key="1">
    <citation type="submission" date="2021-06" db="EMBL/GenBank/DDBJ databases">
        <authorList>
            <person name="Kallberg Y."/>
            <person name="Tangrot J."/>
            <person name="Rosling A."/>
        </authorList>
    </citation>
    <scope>NUCLEOTIDE SEQUENCE</scope>
    <source>
        <strain evidence="1">28 12/20/2015</strain>
    </source>
</reference>
<keyword evidence="2" id="KW-1185">Reference proteome</keyword>
<evidence type="ECO:0000313" key="2">
    <source>
        <dbReference type="Proteomes" id="UP000789366"/>
    </source>
</evidence>
<protein>
    <submittedName>
        <fullName evidence="1">14774_t:CDS:1</fullName>
    </submittedName>
</protein>
<evidence type="ECO:0000313" key="1">
    <source>
        <dbReference type="EMBL" id="CAG8718643.1"/>
    </source>
</evidence>
<feature type="non-terminal residue" evidence="1">
    <location>
        <position position="374"/>
    </location>
</feature>
<sequence>MHTSTISDQTDHTRTGPLIHYDGTETDEYLSDSSSCIDNRSNLESDNYNNYESNYKSDNEEAPCTSSSITRSPSVQLLNVEEQKSNVTYTLKQEKFNNNFSSKNLLNAIWYLLSSPPRDISDDKVEDKLVIKIDQDGDQAPKFSVADDMSEVYGLPRIHECINSQKPLRAVIDIDASQEDIKTAGLRRYFQKCDKFIDRGLPGQNFNLRLIGSAKKGRVKRIFQFSLDNGWNKLDYVRIQPPSNLGLEVRPRVLSVKKNNNPLRIIVGQNILQKCTELVLQKHSNYLRDCTIEERDLQNFVYFNRKALLECPLCKCIHDKDQWWFGHVCASSSAFIVKCFRQNSDKPGEVFECDSFIAEKIQQENKNLPHVSRK</sequence>